<organism evidence="8">
    <name type="scientific">Rodentolepis nana</name>
    <name type="common">Dwarf tapeworm</name>
    <name type="synonym">Hymenolepis nana</name>
    <dbReference type="NCBI Taxonomy" id="102285"/>
    <lineage>
        <taxon>Eukaryota</taxon>
        <taxon>Metazoa</taxon>
        <taxon>Spiralia</taxon>
        <taxon>Lophotrochozoa</taxon>
        <taxon>Platyhelminthes</taxon>
        <taxon>Cestoda</taxon>
        <taxon>Eucestoda</taxon>
        <taxon>Cyclophyllidea</taxon>
        <taxon>Hymenolepididae</taxon>
        <taxon>Rodentolepis</taxon>
    </lineage>
</organism>
<dbReference type="SMART" id="SM00252">
    <property type="entry name" value="SH2"/>
    <property type="match status" value="1"/>
</dbReference>
<evidence type="ECO:0000256" key="3">
    <source>
        <dbReference type="ARBA" id="ARBA00022777"/>
    </source>
</evidence>
<evidence type="ECO:0000256" key="4">
    <source>
        <dbReference type="ARBA" id="ARBA00022840"/>
    </source>
</evidence>
<keyword evidence="6" id="KW-0829">Tyrosine-protein kinase</keyword>
<dbReference type="AlphaFoldDB" id="A0A0R3T159"/>
<evidence type="ECO:0000256" key="2">
    <source>
        <dbReference type="ARBA" id="ARBA00022741"/>
    </source>
</evidence>
<sequence length="300" mass="34566">LSTTGLTLPAENIFTKCRGYVNASDVTDKHERSFILTAFRDIKRDKAVSLLSQPEVETGNFILCSESANNGLALMIRTDNKPFVKVYEIHPNKSNQYCIEGQFPFDRLTDLIEHCSANPIDSAYNRLIPYGEFPTLKEIITEGHFTHVYHGTFKSKEVVVKNLKPESPISTLLRDIQYLKSVNHPVCVRTLEITYQWTSVSSTMIMIIMDPFEGITLKEFFSCAGFYSLKLNDLLKMYTEVRNYVPPGNLRKFIQSGNYPNSSKKEFTNILPVLKFCWQICPKERQTFAQITKWLRKEEF</sequence>
<dbReference type="PROSITE" id="PS50001">
    <property type="entry name" value="SH2"/>
    <property type="match status" value="1"/>
</dbReference>
<dbReference type="Gene3D" id="3.30.505.10">
    <property type="entry name" value="SH2 domain"/>
    <property type="match status" value="1"/>
</dbReference>
<dbReference type="SMART" id="SM00219">
    <property type="entry name" value="TyrKc"/>
    <property type="match status" value="1"/>
</dbReference>
<dbReference type="InterPro" id="IPR011009">
    <property type="entry name" value="Kinase-like_dom_sf"/>
</dbReference>
<dbReference type="STRING" id="102285.A0A0R3T159"/>
<dbReference type="SUPFAM" id="SSF56112">
    <property type="entry name" value="Protein kinase-like (PK-like)"/>
    <property type="match status" value="1"/>
</dbReference>
<keyword evidence="3 6" id="KW-0418">Kinase</keyword>
<keyword evidence="2 6" id="KW-0547">Nucleotide-binding</keyword>
<dbReference type="InterPro" id="IPR036860">
    <property type="entry name" value="SH2_dom_sf"/>
</dbReference>
<name>A0A0R3T159_RODNA</name>
<dbReference type="InterPro" id="IPR000980">
    <property type="entry name" value="SH2"/>
</dbReference>
<evidence type="ECO:0000256" key="5">
    <source>
        <dbReference type="PROSITE-ProRule" id="PRU00191"/>
    </source>
</evidence>
<evidence type="ECO:0000259" key="7">
    <source>
        <dbReference type="PROSITE" id="PS50001"/>
    </source>
</evidence>
<keyword evidence="1 6" id="KW-0808">Transferase</keyword>
<comment type="similarity">
    <text evidence="6">Belongs to the protein kinase superfamily. Tyr protein kinase family.</text>
</comment>
<dbReference type="InterPro" id="IPR001245">
    <property type="entry name" value="Ser-Thr/Tyr_kinase_cat_dom"/>
</dbReference>
<dbReference type="WBParaSite" id="HNAJ_0000059201-mRNA-1">
    <property type="protein sequence ID" value="HNAJ_0000059201-mRNA-1"/>
    <property type="gene ID" value="HNAJ_0000059201"/>
</dbReference>
<evidence type="ECO:0000313" key="8">
    <source>
        <dbReference type="WBParaSite" id="HNAJ_0000059201-mRNA-1"/>
    </source>
</evidence>
<accession>A0A0R3T159</accession>
<comment type="catalytic activity">
    <reaction evidence="6">
        <text>L-tyrosyl-[protein] + ATP = O-phospho-L-tyrosyl-[protein] + ADP + H(+)</text>
        <dbReference type="Rhea" id="RHEA:10596"/>
        <dbReference type="Rhea" id="RHEA-COMP:10136"/>
        <dbReference type="Rhea" id="RHEA-COMP:20101"/>
        <dbReference type="ChEBI" id="CHEBI:15378"/>
        <dbReference type="ChEBI" id="CHEBI:30616"/>
        <dbReference type="ChEBI" id="CHEBI:46858"/>
        <dbReference type="ChEBI" id="CHEBI:61978"/>
        <dbReference type="ChEBI" id="CHEBI:456216"/>
        <dbReference type="EC" id="2.7.10.2"/>
    </reaction>
</comment>
<evidence type="ECO:0000256" key="6">
    <source>
        <dbReference type="RuleBase" id="RU362096"/>
    </source>
</evidence>
<dbReference type="InterPro" id="IPR050198">
    <property type="entry name" value="Non-receptor_tyrosine_kinases"/>
</dbReference>
<dbReference type="Gene3D" id="3.30.200.20">
    <property type="entry name" value="Phosphorylase Kinase, domain 1"/>
    <property type="match status" value="1"/>
</dbReference>
<reference evidence="8" key="1">
    <citation type="submission" date="2017-02" db="UniProtKB">
        <authorList>
            <consortium name="WormBaseParasite"/>
        </authorList>
    </citation>
    <scope>IDENTIFICATION</scope>
</reference>
<dbReference type="Pfam" id="PF07714">
    <property type="entry name" value="PK_Tyr_Ser-Thr"/>
    <property type="match status" value="1"/>
</dbReference>
<dbReference type="GO" id="GO:0005524">
    <property type="term" value="F:ATP binding"/>
    <property type="evidence" value="ECO:0007669"/>
    <property type="project" value="UniProtKB-KW"/>
</dbReference>
<evidence type="ECO:0000256" key="1">
    <source>
        <dbReference type="ARBA" id="ARBA00022679"/>
    </source>
</evidence>
<dbReference type="Pfam" id="PF00017">
    <property type="entry name" value="SH2"/>
    <property type="match status" value="1"/>
</dbReference>
<keyword evidence="5" id="KW-0727">SH2 domain</keyword>
<feature type="domain" description="SH2" evidence="7">
    <location>
        <begin position="37"/>
        <end position="130"/>
    </location>
</feature>
<dbReference type="EC" id="2.7.10.2" evidence="6"/>
<dbReference type="PANTHER" id="PTHR24418">
    <property type="entry name" value="TYROSINE-PROTEIN KINASE"/>
    <property type="match status" value="1"/>
</dbReference>
<dbReference type="InterPro" id="IPR020635">
    <property type="entry name" value="Tyr_kinase_cat_dom"/>
</dbReference>
<proteinExistence type="inferred from homology"/>
<dbReference type="GO" id="GO:0004715">
    <property type="term" value="F:non-membrane spanning protein tyrosine kinase activity"/>
    <property type="evidence" value="ECO:0007669"/>
    <property type="project" value="UniProtKB-EC"/>
</dbReference>
<dbReference type="SUPFAM" id="SSF55550">
    <property type="entry name" value="SH2 domain"/>
    <property type="match status" value="1"/>
</dbReference>
<protein>
    <recommendedName>
        <fullName evidence="6">Tyrosine-protein kinase</fullName>
        <ecNumber evidence="6">2.7.10.2</ecNumber>
    </recommendedName>
</protein>
<keyword evidence="4 6" id="KW-0067">ATP-binding</keyword>